<protein>
    <submittedName>
        <fullName evidence="12">Heat stress transcription factor A-3</fullName>
    </submittedName>
</protein>
<dbReference type="InterPro" id="IPR000232">
    <property type="entry name" value="HSF_DNA-bd"/>
</dbReference>
<evidence type="ECO:0000256" key="9">
    <source>
        <dbReference type="SAM" id="Coils"/>
    </source>
</evidence>
<dbReference type="Pfam" id="PF00447">
    <property type="entry name" value="HSF_DNA-bind"/>
    <property type="match status" value="1"/>
</dbReference>
<dbReference type="GO" id="GO:0005634">
    <property type="term" value="C:nucleus"/>
    <property type="evidence" value="ECO:0007669"/>
    <property type="project" value="UniProtKB-SubCell"/>
</dbReference>
<keyword evidence="9" id="KW-0175">Coiled coil</keyword>
<feature type="compositionally biased region" description="Basic and acidic residues" evidence="10">
    <location>
        <begin position="599"/>
        <end position="617"/>
    </location>
</feature>
<dbReference type="InterPro" id="IPR036390">
    <property type="entry name" value="WH_DNA-bd_sf"/>
</dbReference>
<feature type="compositionally biased region" description="Basic and acidic residues" evidence="10">
    <location>
        <begin position="150"/>
        <end position="159"/>
    </location>
</feature>
<dbReference type="STRING" id="337451.A0A3S3R997"/>
<dbReference type="AlphaFoldDB" id="A0A3S3R997"/>
<proteinExistence type="inferred from homology"/>
<feature type="region of interest" description="Disordered" evidence="10">
    <location>
        <begin position="581"/>
        <end position="617"/>
    </location>
</feature>
<keyword evidence="2" id="KW-0597">Phosphoprotein</keyword>
<reference evidence="12 13" key="1">
    <citation type="journal article" date="2019" name="Nat. Plants">
        <title>Stout camphor tree genome fills gaps in understanding of flowering plant genome evolution.</title>
        <authorList>
            <person name="Chaw S.M."/>
            <person name="Liu Y.C."/>
            <person name="Wu Y.W."/>
            <person name="Wang H.Y."/>
            <person name="Lin C.I."/>
            <person name="Wu C.S."/>
            <person name="Ke H.M."/>
            <person name="Chang L.Y."/>
            <person name="Hsu C.Y."/>
            <person name="Yang H.T."/>
            <person name="Sudianto E."/>
            <person name="Hsu M.H."/>
            <person name="Wu K.P."/>
            <person name="Wang L.N."/>
            <person name="Leebens-Mack J.H."/>
            <person name="Tsai I.J."/>
        </authorList>
    </citation>
    <scope>NUCLEOTIDE SEQUENCE [LARGE SCALE GENOMIC DNA]</scope>
    <source>
        <strain evidence="13">cv. Chaw 1501</strain>
        <tissue evidence="12">Young leaves</tissue>
    </source>
</reference>
<gene>
    <name evidence="12" type="ORF">CKAN_02666200</name>
</gene>
<dbReference type="InterPro" id="IPR036388">
    <property type="entry name" value="WH-like_DNA-bd_sf"/>
</dbReference>
<feature type="compositionally biased region" description="Low complexity" evidence="10">
    <location>
        <begin position="139"/>
        <end position="149"/>
    </location>
</feature>
<dbReference type="Proteomes" id="UP000283530">
    <property type="component" value="Unassembled WGS sequence"/>
</dbReference>
<dbReference type="PROSITE" id="PS00434">
    <property type="entry name" value="HSF_DOMAIN"/>
    <property type="match status" value="1"/>
</dbReference>
<evidence type="ECO:0000256" key="4">
    <source>
        <dbReference type="ARBA" id="ARBA00023016"/>
    </source>
</evidence>
<dbReference type="SUPFAM" id="SSF46785">
    <property type="entry name" value="Winged helix' DNA-binding domain"/>
    <property type="match status" value="1"/>
</dbReference>
<dbReference type="GO" id="GO:0034605">
    <property type="term" value="P:cellular response to heat"/>
    <property type="evidence" value="ECO:0007669"/>
    <property type="project" value="TreeGrafter"/>
</dbReference>
<feature type="coiled-coil region" evidence="9">
    <location>
        <begin position="289"/>
        <end position="316"/>
    </location>
</feature>
<evidence type="ECO:0000256" key="8">
    <source>
        <dbReference type="RuleBase" id="RU004020"/>
    </source>
</evidence>
<dbReference type="SMART" id="SM00415">
    <property type="entry name" value="HSF"/>
    <property type="match status" value="1"/>
</dbReference>
<evidence type="ECO:0000259" key="11">
    <source>
        <dbReference type="PROSITE" id="PS00434"/>
    </source>
</evidence>
<dbReference type="EMBL" id="QPKB01000012">
    <property type="protein sequence ID" value="RWR97240.1"/>
    <property type="molecule type" value="Genomic_DNA"/>
</dbReference>
<comment type="similarity">
    <text evidence="8">Belongs to the HSF family.</text>
</comment>
<dbReference type="GO" id="GO:0000978">
    <property type="term" value="F:RNA polymerase II cis-regulatory region sequence-specific DNA binding"/>
    <property type="evidence" value="ECO:0007669"/>
    <property type="project" value="TreeGrafter"/>
</dbReference>
<keyword evidence="13" id="KW-1185">Reference proteome</keyword>
<keyword evidence="3" id="KW-0805">Transcription regulation</keyword>
<accession>A0A3S3R997</accession>
<evidence type="ECO:0000256" key="7">
    <source>
        <dbReference type="ARBA" id="ARBA00023242"/>
    </source>
</evidence>
<dbReference type="PANTHER" id="PTHR10015:SF337">
    <property type="entry name" value="HEAT STRESS TRANSCRIPTION FACTOR A-3"/>
    <property type="match status" value="1"/>
</dbReference>
<dbReference type="PRINTS" id="PR00056">
    <property type="entry name" value="HSFDOMAIN"/>
</dbReference>
<evidence type="ECO:0000256" key="6">
    <source>
        <dbReference type="ARBA" id="ARBA00023163"/>
    </source>
</evidence>
<dbReference type="Gene3D" id="1.10.10.10">
    <property type="entry name" value="Winged helix-like DNA-binding domain superfamily/Winged helix DNA-binding domain"/>
    <property type="match status" value="1"/>
</dbReference>
<evidence type="ECO:0000256" key="1">
    <source>
        <dbReference type="ARBA" id="ARBA00004123"/>
    </source>
</evidence>
<dbReference type="GO" id="GO:0003700">
    <property type="term" value="F:DNA-binding transcription factor activity"/>
    <property type="evidence" value="ECO:0007669"/>
    <property type="project" value="InterPro"/>
</dbReference>
<dbReference type="FunFam" id="1.10.10.10:FF:000057">
    <property type="entry name" value="Heat shock transcription factor 1"/>
    <property type="match status" value="1"/>
</dbReference>
<dbReference type="OrthoDB" id="60033at2759"/>
<keyword evidence="7" id="KW-0539">Nucleus</keyword>
<keyword evidence="5" id="KW-0238">DNA-binding</keyword>
<organism evidence="12 13">
    <name type="scientific">Cinnamomum micranthum f. kanehirae</name>
    <dbReference type="NCBI Taxonomy" id="337451"/>
    <lineage>
        <taxon>Eukaryota</taxon>
        <taxon>Viridiplantae</taxon>
        <taxon>Streptophyta</taxon>
        <taxon>Embryophyta</taxon>
        <taxon>Tracheophyta</taxon>
        <taxon>Spermatophyta</taxon>
        <taxon>Magnoliopsida</taxon>
        <taxon>Magnoliidae</taxon>
        <taxon>Laurales</taxon>
        <taxon>Lauraceae</taxon>
        <taxon>Cinnamomum</taxon>
    </lineage>
</organism>
<evidence type="ECO:0000313" key="12">
    <source>
        <dbReference type="EMBL" id="RWR97240.1"/>
    </source>
</evidence>
<evidence type="ECO:0000256" key="5">
    <source>
        <dbReference type="ARBA" id="ARBA00023125"/>
    </source>
</evidence>
<evidence type="ECO:0000256" key="2">
    <source>
        <dbReference type="ARBA" id="ARBA00022553"/>
    </source>
</evidence>
<comment type="caution">
    <text evidence="12">The sequence shown here is derived from an EMBL/GenBank/DDBJ whole genome shotgun (WGS) entry which is preliminary data.</text>
</comment>
<evidence type="ECO:0000256" key="10">
    <source>
        <dbReference type="SAM" id="MobiDB-lite"/>
    </source>
</evidence>
<keyword evidence="4" id="KW-0346">Stress response</keyword>
<comment type="subcellular location">
    <subcellularLocation>
        <location evidence="1">Nucleus</location>
    </subcellularLocation>
</comment>
<name>A0A3S3R997_9MAGN</name>
<keyword evidence="6" id="KW-0804">Transcription</keyword>
<evidence type="ECO:0000313" key="13">
    <source>
        <dbReference type="Proteomes" id="UP000283530"/>
    </source>
</evidence>
<dbReference type="PANTHER" id="PTHR10015">
    <property type="entry name" value="HEAT SHOCK TRANSCRIPTION FACTOR"/>
    <property type="match status" value="1"/>
</dbReference>
<feature type="domain" description="HSF-type DNA-binding" evidence="11">
    <location>
        <begin position="219"/>
        <end position="243"/>
    </location>
</feature>
<dbReference type="GO" id="GO:0006357">
    <property type="term" value="P:regulation of transcription by RNA polymerase II"/>
    <property type="evidence" value="ECO:0007669"/>
    <property type="project" value="TreeGrafter"/>
</dbReference>
<sequence>MDSSENPKKSPPPLPISFIGLPAIGDRGKVEFEGFSSQMGERMDFSSGSCPLMDSESFSALKSEKDVAFEESLGFSAAEGLGLTVPSSLMVDFGSFFPAAGSSSSASGPAELKSIAFGEKSGSSALVELKGGSFEENVSPSSLSLPSTTLERESFKDGDGENAGVPLPLESLHGVPIPPFLSKTYDLIDEPSLNSVISWGQSGESFVVWDTVEFARSILPRHFKHNNFSSFVRQLNTYGFRKIDTDKWEFANEDFQRGKKHLLKNIHRRKSSQVSQVGHHVGPSVEMGKSGVEGELEKLRKEKSLLMQEVMHLRHEHHVTAQLVDTMNQQLLAAEQKQKQMVLFFAKVFQNPVFLDHLQSQKEQREGTSSRVKRKFLKQQQAGPSNLGSSVEKEIVRYELRWSDATTPTATKELESDAHQKLLDHHLQEMVGKLEIDAVAGQQTLTGTEGSDEFEQEQVEASHQVGMGMPGFPTMDPNEVLFKGKNVVSSQLDSSPGGSGYFISFPEDLSPDKMTPAIMSTEAEAENVIKQEDIWSMGFHSCGSHPSSSYDVWGNYFGSDIQELEVSAGLCNLWDLGAEQPEEGSGIDKWADDAPSIDDLEKPSSQFKEDDSKKMDP</sequence>
<feature type="region of interest" description="Disordered" evidence="10">
    <location>
        <begin position="135"/>
        <end position="163"/>
    </location>
</feature>
<evidence type="ECO:0000256" key="3">
    <source>
        <dbReference type="ARBA" id="ARBA00023015"/>
    </source>
</evidence>